<dbReference type="Proteomes" id="UP001324634">
    <property type="component" value="Chromosome"/>
</dbReference>
<dbReference type="AlphaFoldDB" id="A0AAX4HIT3"/>
<sequence>MKRRREKITYNYECSLTGEQFVTTEKAPHPKDLVSVKAYYEMNPDMDDRPAIIKKKLGIQTNEEKN</sequence>
<proteinExistence type="predicted"/>
<dbReference type="RefSeq" id="WP_321389339.1">
    <property type="nucleotide sequence ID" value="NZ_CP139487.1"/>
</dbReference>
<evidence type="ECO:0000313" key="2">
    <source>
        <dbReference type="Proteomes" id="UP001324634"/>
    </source>
</evidence>
<gene>
    <name evidence="1" type="ORF">SOO65_10690</name>
</gene>
<organism evidence="1 2">
    <name type="scientific">Peredibacter starrii</name>
    <dbReference type="NCBI Taxonomy" id="28202"/>
    <lineage>
        <taxon>Bacteria</taxon>
        <taxon>Pseudomonadati</taxon>
        <taxon>Bdellovibrionota</taxon>
        <taxon>Bacteriovoracia</taxon>
        <taxon>Bacteriovoracales</taxon>
        <taxon>Bacteriovoracaceae</taxon>
        <taxon>Peredibacter</taxon>
    </lineage>
</organism>
<name>A0AAX4HIT3_9BACT</name>
<accession>A0AAX4HIT3</accession>
<dbReference type="KEGG" id="psti:SOO65_10690"/>
<reference evidence="1 2" key="1">
    <citation type="submission" date="2023-11" db="EMBL/GenBank/DDBJ databases">
        <title>Peredibacter starrii A3.12.</title>
        <authorList>
            <person name="Mitchell R.J."/>
        </authorList>
    </citation>
    <scope>NUCLEOTIDE SEQUENCE [LARGE SCALE GENOMIC DNA]</scope>
    <source>
        <strain evidence="1 2">A3.12</strain>
    </source>
</reference>
<dbReference type="EMBL" id="CP139487">
    <property type="protein sequence ID" value="WPU63151.1"/>
    <property type="molecule type" value="Genomic_DNA"/>
</dbReference>
<keyword evidence="2" id="KW-1185">Reference proteome</keyword>
<protein>
    <submittedName>
        <fullName evidence="1">Uncharacterized protein</fullName>
    </submittedName>
</protein>
<evidence type="ECO:0000313" key="1">
    <source>
        <dbReference type="EMBL" id="WPU63151.1"/>
    </source>
</evidence>